<dbReference type="PANTHER" id="PTHR47619">
    <property type="entry name" value="METALLO-HYDROLASE YYCJ-RELATED"/>
    <property type="match status" value="1"/>
</dbReference>
<dbReference type="eggNOG" id="COG1235">
    <property type="taxonomic scope" value="Bacteria"/>
</dbReference>
<dbReference type="InterPro" id="IPR052533">
    <property type="entry name" value="WalJ/YycJ-like"/>
</dbReference>
<evidence type="ECO:0000259" key="1">
    <source>
        <dbReference type="SMART" id="SM00849"/>
    </source>
</evidence>
<dbReference type="OrthoDB" id="9803916at2"/>
<keyword evidence="3" id="KW-1185">Reference proteome</keyword>
<name>A0A1Q2M782_9GAMM</name>
<feature type="domain" description="Metallo-beta-lactamase" evidence="1">
    <location>
        <begin position="13"/>
        <end position="189"/>
    </location>
</feature>
<dbReference type="Proteomes" id="UP000188219">
    <property type="component" value="Chromosome"/>
</dbReference>
<sequence>MAIRFASLGSGSKGNGTLVACGDHCLLVDCGFTIKETERRMARLGASPADLSAILVTHEHSDHMGGVGPLARKYRLPVYLTPGTLRARDIGSLPQVHLIEGHQPFVIGDIQVTPVAVPHDAREAAQFVFRSRGSSLGLLTDLGTITPHVESHFGDCDALVLEANHDPQMLAQGPYPPSLKRRVGGAYGHLSNQQAAGFLQRVGSDHLQHLVVAHISEKNNSLELAREALSDAAAKAANCIFACQQEGFDWLQVSSADVAPAPQDSLQMANAPAEAID</sequence>
<reference evidence="2" key="1">
    <citation type="submission" date="2017-02" db="EMBL/GenBank/DDBJ databases">
        <title>Genome of Microbulbifer agarilyticus GP101.</title>
        <authorList>
            <person name="Jung J."/>
            <person name="Bae S.S."/>
            <person name="Baek K."/>
        </authorList>
    </citation>
    <scope>NUCLEOTIDE SEQUENCE [LARGE SCALE GENOMIC DNA]</scope>
    <source>
        <strain evidence="2">GP101</strain>
    </source>
</reference>
<dbReference type="GO" id="GO:0016787">
    <property type="term" value="F:hydrolase activity"/>
    <property type="evidence" value="ECO:0007669"/>
    <property type="project" value="UniProtKB-KW"/>
</dbReference>
<dbReference type="RefSeq" id="WP_077406092.1">
    <property type="nucleotide sequence ID" value="NZ_CP019650.1"/>
</dbReference>
<dbReference type="EMBL" id="CP019650">
    <property type="protein sequence ID" value="AQQ68564.1"/>
    <property type="molecule type" value="Genomic_DNA"/>
</dbReference>
<dbReference type="SMART" id="SM00849">
    <property type="entry name" value="Lactamase_B"/>
    <property type="match status" value="1"/>
</dbReference>
<gene>
    <name evidence="2" type="ORF">Mag101_13685</name>
</gene>
<dbReference type="Gene3D" id="3.60.15.10">
    <property type="entry name" value="Ribonuclease Z/Hydroxyacylglutathione hydrolase-like"/>
    <property type="match status" value="1"/>
</dbReference>
<dbReference type="KEGG" id="maga:Mag101_13685"/>
<dbReference type="InterPro" id="IPR001279">
    <property type="entry name" value="Metallo-B-lactamas"/>
</dbReference>
<evidence type="ECO:0000313" key="3">
    <source>
        <dbReference type="Proteomes" id="UP000188219"/>
    </source>
</evidence>
<dbReference type="Pfam" id="PF12706">
    <property type="entry name" value="Lactamase_B_2"/>
    <property type="match status" value="1"/>
</dbReference>
<dbReference type="STRING" id="260552.Mag101_13685"/>
<organism evidence="2 3">
    <name type="scientific">Microbulbifer agarilyticus</name>
    <dbReference type="NCBI Taxonomy" id="260552"/>
    <lineage>
        <taxon>Bacteria</taxon>
        <taxon>Pseudomonadati</taxon>
        <taxon>Pseudomonadota</taxon>
        <taxon>Gammaproteobacteria</taxon>
        <taxon>Cellvibrionales</taxon>
        <taxon>Microbulbiferaceae</taxon>
        <taxon>Microbulbifer</taxon>
    </lineage>
</organism>
<dbReference type="InterPro" id="IPR036866">
    <property type="entry name" value="RibonucZ/Hydroxyglut_hydro"/>
</dbReference>
<accession>A0A1Q2M782</accession>
<dbReference type="SUPFAM" id="SSF56281">
    <property type="entry name" value="Metallo-hydrolase/oxidoreductase"/>
    <property type="match status" value="1"/>
</dbReference>
<dbReference type="AlphaFoldDB" id="A0A1Q2M782"/>
<proteinExistence type="predicted"/>
<evidence type="ECO:0000313" key="2">
    <source>
        <dbReference type="EMBL" id="AQQ68564.1"/>
    </source>
</evidence>
<dbReference type="PANTHER" id="PTHR47619:SF1">
    <property type="entry name" value="EXODEOXYRIBONUCLEASE WALJ"/>
    <property type="match status" value="1"/>
</dbReference>
<protein>
    <submittedName>
        <fullName evidence="2">MBL fold metallo-hydrolase</fullName>
    </submittedName>
</protein>